<feature type="compositionally biased region" description="Basic residues" evidence="4">
    <location>
        <begin position="1"/>
        <end position="10"/>
    </location>
</feature>
<keyword evidence="3" id="KW-0804">Transcription</keyword>
<feature type="domain" description="HTH araC/xylS-type" evidence="5">
    <location>
        <begin position="184"/>
        <end position="283"/>
    </location>
</feature>
<evidence type="ECO:0000313" key="7">
    <source>
        <dbReference type="Proteomes" id="UP000308121"/>
    </source>
</evidence>
<dbReference type="InterPro" id="IPR050204">
    <property type="entry name" value="AraC_XylS_family_regulators"/>
</dbReference>
<evidence type="ECO:0000313" key="6">
    <source>
        <dbReference type="EMBL" id="TKR22896.1"/>
    </source>
</evidence>
<dbReference type="Pfam" id="PF20240">
    <property type="entry name" value="DUF6597"/>
    <property type="match status" value="1"/>
</dbReference>
<dbReference type="InterPro" id="IPR046532">
    <property type="entry name" value="DUF6597"/>
</dbReference>
<evidence type="ECO:0000259" key="5">
    <source>
        <dbReference type="PROSITE" id="PS01124"/>
    </source>
</evidence>
<proteinExistence type="predicted"/>
<name>A0A7Z8NRT8_9CELL</name>
<dbReference type="EMBL" id="SZYE01000129">
    <property type="protein sequence ID" value="TKR22896.1"/>
    <property type="molecule type" value="Genomic_DNA"/>
</dbReference>
<evidence type="ECO:0000256" key="2">
    <source>
        <dbReference type="ARBA" id="ARBA00023125"/>
    </source>
</evidence>
<dbReference type="PROSITE" id="PS01124">
    <property type="entry name" value="HTH_ARAC_FAMILY_2"/>
    <property type="match status" value="1"/>
</dbReference>
<keyword evidence="1" id="KW-0805">Transcription regulation</keyword>
<dbReference type="OrthoDB" id="2559672at2"/>
<dbReference type="InterPro" id="IPR018062">
    <property type="entry name" value="HTH_AraC-typ_CS"/>
</dbReference>
<dbReference type="AlphaFoldDB" id="A0A7Z8NRT8"/>
<dbReference type="Gene3D" id="1.10.10.60">
    <property type="entry name" value="Homeodomain-like"/>
    <property type="match status" value="1"/>
</dbReference>
<evidence type="ECO:0000256" key="4">
    <source>
        <dbReference type="SAM" id="MobiDB-lite"/>
    </source>
</evidence>
<reference evidence="6 7" key="1">
    <citation type="submission" date="2019-05" db="EMBL/GenBank/DDBJ databases">
        <title>Genome sequence of Cellulomonas hominis strain CS1.</title>
        <authorList>
            <person name="Belmont J."/>
            <person name="Maclea K.S."/>
        </authorList>
    </citation>
    <scope>NUCLEOTIDE SEQUENCE [LARGE SCALE GENOMIC DNA]</scope>
    <source>
        <strain evidence="6 7">CS1</strain>
    </source>
</reference>
<dbReference type="SMART" id="SM00342">
    <property type="entry name" value="HTH_ARAC"/>
    <property type="match status" value="1"/>
</dbReference>
<keyword evidence="2" id="KW-0238">DNA-binding</keyword>
<dbReference type="SUPFAM" id="SSF46689">
    <property type="entry name" value="Homeodomain-like"/>
    <property type="match status" value="1"/>
</dbReference>
<evidence type="ECO:0000256" key="3">
    <source>
        <dbReference type="ARBA" id="ARBA00023163"/>
    </source>
</evidence>
<dbReference type="InterPro" id="IPR009057">
    <property type="entry name" value="Homeodomain-like_sf"/>
</dbReference>
<dbReference type="GO" id="GO:0043565">
    <property type="term" value="F:sequence-specific DNA binding"/>
    <property type="evidence" value="ECO:0007669"/>
    <property type="project" value="InterPro"/>
</dbReference>
<sequence>MHRASPRPGRRSCTNGTRGGRRVVESAGHLNPGDPEVAFSRFRLGADLDDLVRHVWVARWDVPAGEVRTQRVLTYPSANAVLQPAGATLHGPSRVLTTQDLTGRSWVVGVLLRPAGARLLTTTEPARLVGRWEPLPGAPLPAVAAATGRPAGAPAAAADRDVAALLHTWLAPVAARVDDAGRLANAACRVAEERADVRRVSDLADLLGTTTRTLSRVVRRHTGLTPKWLIECRRLQAAATTLHADPAADLAALAADLGYADQAHFTRRYRAVVGETPARTRRHAPAPA</sequence>
<evidence type="ECO:0000256" key="1">
    <source>
        <dbReference type="ARBA" id="ARBA00023015"/>
    </source>
</evidence>
<dbReference type="GO" id="GO:0003700">
    <property type="term" value="F:DNA-binding transcription factor activity"/>
    <property type="evidence" value="ECO:0007669"/>
    <property type="project" value="InterPro"/>
</dbReference>
<protein>
    <submittedName>
        <fullName evidence="6">AraC family transcriptional regulator</fullName>
    </submittedName>
</protein>
<feature type="region of interest" description="Disordered" evidence="4">
    <location>
        <begin position="1"/>
        <end position="30"/>
    </location>
</feature>
<dbReference type="PANTHER" id="PTHR46796">
    <property type="entry name" value="HTH-TYPE TRANSCRIPTIONAL ACTIVATOR RHAS-RELATED"/>
    <property type="match status" value="1"/>
</dbReference>
<dbReference type="InterPro" id="IPR018060">
    <property type="entry name" value="HTH_AraC"/>
</dbReference>
<dbReference type="PROSITE" id="PS00041">
    <property type="entry name" value="HTH_ARAC_FAMILY_1"/>
    <property type="match status" value="1"/>
</dbReference>
<dbReference type="Proteomes" id="UP000308121">
    <property type="component" value="Unassembled WGS sequence"/>
</dbReference>
<gene>
    <name evidence="6" type="ORF">FA014_14070</name>
</gene>
<organism evidence="6 7">
    <name type="scientific">Cellulomonas hominis</name>
    <dbReference type="NCBI Taxonomy" id="156981"/>
    <lineage>
        <taxon>Bacteria</taxon>
        <taxon>Bacillati</taxon>
        <taxon>Actinomycetota</taxon>
        <taxon>Actinomycetes</taxon>
        <taxon>Micrococcales</taxon>
        <taxon>Cellulomonadaceae</taxon>
        <taxon>Cellulomonas</taxon>
    </lineage>
</organism>
<accession>A0A7Z8NRT8</accession>
<dbReference type="Pfam" id="PF12833">
    <property type="entry name" value="HTH_18"/>
    <property type="match status" value="1"/>
</dbReference>
<comment type="caution">
    <text evidence="6">The sequence shown here is derived from an EMBL/GenBank/DDBJ whole genome shotgun (WGS) entry which is preliminary data.</text>
</comment>